<dbReference type="PANTHER" id="PTHR41523">
    <property type="entry name" value="TWO-COMPONENT SYSTEM SENSOR PROTEIN"/>
    <property type="match status" value="1"/>
</dbReference>
<keyword evidence="4" id="KW-0808">Transferase</keyword>
<feature type="domain" description="Signal transduction histidine kinase HWE region" evidence="10">
    <location>
        <begin position="294"/>
        <end position="376"/>
    </location>
</feature>
<evidence type="ECO:0000256" key="4">
    <source>
        <dbReference type="ARBA" id="ARBA00022679"/>
    </source>
</evidence>
<dbReference type="InterPro" id="IPR011102">
    <property type="entry name" value="Sig_transdc_His_kinase_HWE"/>
</dbReference>
<sequence>MDSFTRLLDTHGMLPHGFCLLWQPGLLALHVISDLVIAAAYFSIPLAILAFVRRRTDLIAEHRRIAILFVLFILGCGLTHVMGIVVLWRPAYWTDGVIKGLTAAVSLITAIALWPVVPRLLAVPSPEQLANVNASLMAEVAARRTALEELGAVRANLEAEIQHRTAEVQALARRFQIATEGSVVTLFEQDEALRFTWLHNPRPPFTRAVLGRTGDECLSAEAQAVLRPLKEQVLASGEPLQAEVALPMDDHTGHFEIRVTPAAAADGSTGLLVAAVDISEQKRQQDHLQVILRELAHRSRNLLSMVDGIARQTAKAEGVPKEFSQRFGARLTALGQAYDLLISHDWRGVDLDTLARSQLAHLAPEAGDRLRIEGPSLDVGPETGQYLALAIHELATNAAKYGALSELGGQITLSWRRLEGPDGAPRIEVTWDETLDRPMSEAPAGRRRGFGRLLLEQLTPRAVKGQASLVFEPQAVRWHVGFPA</sequence>
<dbReference type="Pfam" id="PF25487">
    <property type="entry name" value="ETR1_N"/>
    <property type="match status" value="1"/>
</dbReference>
<dbReference type="Pfam" id="PF07536">
    <property type="entry name" value="HWE_HK"/>
    <property type="match status" value="1"/>
</dbReference>
<feature type="transmembrane region" description="Helical" evidence="9">
    <location>
        <begin position="65"/>
        <end position="88"/>
    </location>
</feature>
<organism evidence="11 12">
    <name type="scientific">Caulobacter ginsengisoli</name>
    <dbReference type="NCBI Taxonomy" id="400775"/>
    <lineage>
        <taxon>Bacteria</taxon>
        <taxon>Pseudomonadati</taxon>
        <taxon>Pseudomonadota</taxon>
        <taxon>Alphaproteobacteria</taxon>
        <taxon>Caulobacterales</taxon>
        <taxon>Caulobacteraceae</taxon>
        <taxon>Caulobacter</taxon>
    </lineage>
</organism>
<keyword evidence="6 11" id="KW-0418">Kinase</keyword>
<evidence type="ECO:0000259" key="10">
    <source>
        <dbReference type="SMART" id="SM00911"/>
    </source>
</evidence>
<evidence type="ECO:0000256" key="5">
    <source>
        <dbReference type="ARBA" id="ARBA00022741"/>
    </source>
</evidence>
<keyword evidence="12" id="KW-1185">Reference proteome</keyword>
<keyword evidence="9" id="KW-0812">Transmembrane</keyword>
<dbReference type="InterPro" id="IPR013656">
    <property type="entry name" value="PAS_4"/>
</dbReference>
<dbReference type="EC" id="2.7.13.3" evidence="2"/>
<evidence type="ECO:0000256" key="8">
    <source>
        <dbReference type="SAM" id="Coils"/>
    </source>
</evidence>
<keyword evidence="7" id="KW-0067">ATP-binding</keyword>
<evidence type="ECO:0000256" key="1">
    <source>
        <dbReference type="ARBA" id="ARBA00000085"/>
    </source>
</evidence>
<dbReference type="PANTHER" id="PTHR41523:SF7">
    <property type="entry name" value="HISTIDINE KINASE"/>
    <property type="match status" value="1"/>
</dbReference>
<evidence type="ECO:0000256" key="3">
    <source>
        <dbReference type="ARBA" id="ARBA00022553"/>
    </source>
</evidence>
<keyword evidence="5" id="KW-0547">Nucleotide-binding</keyword>
<evidence type="ECO:0000313" key="11">
    <source>
        <dbReference type="EMBL" id="MDQ0466535.1"/>
    </source>
</evidence>
<dbReference type="Pfam" id="PF08448">
    <property type="entry name" value="PAS_4"/>
    <property type="match status" value="1"/>
</dbReference>
<evidence type="ECO:0000313" key="12">
    <source>
        <dbReference type="Proteomes" id="UP001228905"/>
    </source>
</evidence>
<accession>A0ABU0IX27</accession>
<gene>
    <name evidence="11" type="ORF">QO010_004330</name>
</gene>
<dbReference type="RefSeq" id="WP_307352644.1">
    <property type="nucleotide sequence ID" value="NZ_JAUSVS010000012.1"/>
</dbReference>
<keyword evidence="9" id="KW-1133">Transmembrane helix</keyword>
<dbReference type="Gene3D" id="3.30.565.10">
    <property type="entry name" value="Histidine kinase-like ATPase, C-terminal domain"/>
    <property type="match status" value="1"/>
</dbReference>
<evidence type="ECO:0000256" key="7">
    <source>
        <dbReference type="ARBA" id="ARBA00022840"/>
    </source>
</evidence>
<feature type="transmembrane region" description="Helical" evidence="9">
    <location>
        <begin position="20"/>
        <end position="53"/>
    </location>
</feature>
<reference evidence="11 12" key="1">
    <citation type="submission" date="2023-07" db="EMBL/GenBank/DDBJ databases">
        <title>Genomic Encyclopedia of Type Strains, Phase IV (KMG-IV): sequencing the most valuable type-strain genomes for metagenomic binning, comparative biology and taxonomic classification.</title>
        <authorList>
            <person name="Goeker M."/>
        </authorList>
    </citation>
    <scope>NUCLEOTIDE SEQUENCE [LARGE SCALE GENOMIC DNA]</scope>
    <source>
        <strain evidence="11 12">DSM 18695</strain>
    </source>
</reference>
<name>A0ABU0IX27_9CAUL</name>
<dbReference type="SUPFAM" id="SSF55785">
    <property type="entry name" value="PYP-like sensor domain (PAS domain)"/>
    <property type="match status" value="1"/>
</dbReference>
<dbReference type="SMART" id="SM00911">
    <property type="entry name" value="HWE_HK"/>
    <property type="match status" value="1"/>
</dbReference>
<protein>
    <recommendedName>
        <fullName evidence="2">histidine kinase</fullName>
        <ecNumber evidence="2">2.7.13.3</ecNumber>
    </recommendedName>
</protein>
<keyword evidence="8" id="KW-0175">Coiled coil</keyword>
<dbReference type="Gene3D" id="3.30.450.20">
    <property type="entry name" value="PAS domain"/>
    <property type="match status" value="1"/>
</dbReference>
<evidence type="ECO:0000256" key="9">
    <source>
        <dbReference type="SAM" id="Phobius"/>
    </source>
</evidence>
<evidence type="ECO:0000256" key="6">
    <source>
        <dbReference type="ARBA" id="ARBA00022777"/>
    </source>
</evidence>
<dbReference type="EMBL" id="JAUSVS010000012">
    <property type="protein sequence ID" value="MDQ0466535.1"/>
    <property type="molecule type" value="Genomic_DNA"/>
</dbReference>
<comment type="catalytic activity">
    <reaction evidence="1">
        <text>ATP + protein L-histidine = ADP + protein N-phospho-L-histidine.</text>
        <dbReference type="EC" id="2.7.13.3"/>
    </reaction>
</comment>
<dbReference type="GO" id="GO:0016301">
    <property type="term" value="F:kinase activity"/>
    <property type="evidence" value="ECO:0007669"/>
    <property type="project" value="UniProtKB-KW"/>
</dbReference>
<evidence type="ECO:0000256" key="2">
    <source>
        <dbReference type="ARBA" id="ARBA00012438"/>
    </source>
</evidence>
<keyword evidence="3" id="KW-0597">Phosphoprotein</keyword>
<feature type="coiled-coil region" evidence="8">
    <location>
        <begin position="147"/>
        <end position="174"/>
    </location>
</feature>
<dbReference type="Proteomes" id="UP001228905">
    <property type="component" value="Unassembled WGS sequence"/>
</dbReference>
<dbReference type="InterPro" id="IPR036890">
    <property type="entry name" value="HATPase_C_sf"/>
</dbReference>
<dbReference type="InterPro" id="IPR035965">
    <property type="entry name" value="PAS-like_dom_sf"/>
</dbReference>
<keyword evidence="9" id="KW-0472">Membrane</keyword>
<dbReference type="InterPro" id="IPR058544">
    <property type="entry name" value="ETR1_N"/>
</dbReference>
<comment type="caution">
    <text evidence="11">The sequence shown here is derived from an EMBL/GenBank/DDBJ whole genome shotgun (WGS) entry which is preliminary data.</text>
</comment>
<proteinExistence type="predicted"/>